<dbReference type="EMBL" id="JBHUGS010000002">
    <property type="protein sequence ID" value="MFD1950602.1"/>
    <property type="molecule type" value="Genomic_DNA"/>
</dbReference>
<name>A0ABW4TYH7_9SPHN</name>
<dbReference type="InterPro" id="IPR017521">
    <property type="entry name" value="Sugar_tfrase_PEP-CTERM_Stp1"/>
</dbReference>
<gene>
    <name evidence="1" type="ORF">ACFSGX_07465</name>
</gene>
<sequence>MSRDILFLCHRVPFPPDRGDKIRSFHILKALSALGRVHLLTFADDEADAAHVAGLAPWVSSSKVIVRRRGRAFGAVAALASRRPVSLAMFDDPAMRRAANGLLGRVRIDTVYAFSGQMAQFVPHDITARFLMDFVDVDSAKFDGYAATAGLLWRQVNAREGRLLADFEGKVAERADLSLFVSRAEADVFAHRHPAVSGRVAALENGIDLATFDPDADITPVSAGDGPLILFTGQMDYAPNVEAVDGFARDILPAVRTSYPTARFAIVGRAPVPAVRALATLPGVMVVGEVPDVRPWLAAADVVVAPLKLARGIQNKVLEAMAMGKAVVASPSAHEGIDAEPGRHLIVAGPDRQADVVRALIADPVRRATLGRAARARMVERYGWDRVLTPLAPMVTGQGDARAIAAE</sequence>
<dbReference type="PANTHER" id="PTHR45947:SF3">
    <property type="entry name" value="SULFOQUINOVOSYL TRANSFERASE SQD2"/>
    <property type="match status" value="1"/>
</dbReference>
<proteinExistence type="predicted"/>
<dbReference type="InterPro" id="IPR050194">
    <property type="entry name" value="Glycosyltransferase_grp1"/>
</dbReference>
<organism evidence="1 2">
    <name type="scientific">Sphingomonas arantia</name>
    <dbReference type="NCBI Taxonomy" id="1460676"/>
    <lineage>
        <taxon>Bacteria</taxon>
        <taxon>Pseudomonadati</taxon>
        <taxon>Pseudomonadota</taxon>
        <taxon>Alphaproteobacteria</taxon>
        <taxon>Sphingomonadales</taxon>
        <taxon>Sphingomonadaceae</taxon>
        <taxon>Sphingomonas</taxon>
    </lineage>
</organism>
<dbReference type="Pfam" id="PF13692">
    <property type="entry name" value="Glyco_trans_1_4"/>
    <property type="match status" value="1"/>
</dbReference>
<dbReference type="SUPFAM" id="SSF53756">
    <property type="entry name" value="UDP-Glycosyltransferase/glycogen phosphorylase"/>
    <property type="match status" value="1"/>
</dbReference>
<dbReference type="Gene3D" id="3.40.50.2000">
    <property type="entry name" value="Glycogen Phosphorylase B"/>
    <property type="match status" value="2"/>
</dbReference>
<keyword evidence="2" id="KW-1185">Reference proteome</keyword>
<dbReference type="PANTHER" id="PTHR45947">
    <property type="entry name" value="SULFOQUINOVOSYL TRANSFERASE SQD2"/>
    <property type="match status" value="1"/>
</dbReference>
<dbReference type="CDD" id="cd03801">
    <property type="entry name" value="GT4_PimA-like"/>
    <property type="match status" value="1"/>
</dbReference>
<evidence type="ECO:0000313" key="2">
    <source>
        <dbReference type="Proteomes" id="UP001597400"/>
    </source>
</evidence>
<accession>A0ABW4TYH7</accession>
<evidence type="ECO:0000313" key="1">
    <source>
        <dbReference type="EMBL" id="MFD1950602.1"/>
    </source>
</evidence>
<dbReference type="RefSeq" id="WP_380928771.1">
    <property type="nucleotide sequence ID" value="NZ_JBHUGS010000002.1"/>
</dbReference>
<reference evidence="2" key="1">
    <citation type="journal article" date="2019" name="Int. J. Syst. Evol. Microbiol.">
        <title>The Global Catalogue of Microorganisms (GCM) 10K type strain sequencing project: providing services to taxonomists for standard genome sequencing and annotation.</title>
        <authorList>
            <consortium name="The Broad Institute Genomics Platform"/>
            <consortium name="The Broad Institute Genome Sequencing Center for Infectious Disease"/>
            <person name="Wu L."/>
            <person name="Ma J."/>
        </authorList>
    </citation>
    <scope>NUCLEOTIDE SEQUENCE [LARGE SCALE GENOMIC DNA]</scope>
    <source>
        <strain evidence="2">CGMCC 1.12702</strain>
    </source>
</reference>
<dbReference type="Proteomes" id="UP001597400">
    <property type="component" value="Unassembled WGS sequence"/>
</dbReference>
<protein>
    <submittedName>
        <fullName evidence="1">TIGR03087 family PEP-CTERM/XrtA system glycosyltransferase</fullName>
    </submittedName>
</protein>
<comment type="caution">
    <text evidence="1">The sequence shown here is derived from an EMBL/GenBank/DDBJ whole genome shotgun (WGS) entry which is preliminary data.</text>
</comment>
<dbReference type="NCBIfam" id="TIGR03087">
    <property type="entry name" value="stp1"/>
    <property type="match status" value="1"/>
</dbReference>